<protein>
    <submittedName>
        <fullName evidence="1">Uncharacterized protein</fullName>
    </submittedName>
</protein>
<organism evidence="1">
    <name type="scientific">Candidatus Kentrum sp. TUN</name>
    <dbReference type="NCBI Taxonomy" id="2126343"/>
    <lineage>
        <taxon>Bacteria</taxon>
        <taxon>Pseudomonadati</taxon>
        <taxon>Pseudomonadota</taxon>
        <taxon>Gammaproteobacteria</taxon>
        <taxon>Candidatus Kentrum</taxon>
    </lineage>
</organism>
<accession>A0A451A327</accession>
<gene>
    <name evidence="1" type="ORF">BECKTUN1418D_GA0071000_112310</name>
</gene>
<evidence type="ECO:0000313" key="1">
    <source>
        <dbReference type="EMBL" id="VFK60434.1"/>
    </source>
</evidence>
<proteinExistence type="predicted"/>
<reference evidence="1" key="1">
    <citation type="submission" date="2019-02" db="EMBL/GenBank/DDBJ databases">
        <authorList>
            <person name="Gruber-Vodicka R. H."/>
            <person name="Seah K. B. B."/>
        </authorList>
    </citation>
    <scope>NUCLEOTIDE SEQUENCE</scope>
    <source>
        <strain evidence="1">BECK_BY1</strain>
    </source>
</reference>
<sequence>MLDERVNRERAECYEKHGAVTNHGSLEDWKSCHNVYLEKEISVRGDESEPPEYIEDVTDSEICPDTFRFPVVSSSLGCALHADLIRVQKVSSLVRKLGESVEDILALAEGTLANDHESSRDLDELLRRFARNRKWQPVFASPWKDLSDLFGETPEGDPSGLANNLRDRLGLYAYDPKQSDTVHILVFRYPIRAVPRLSGFDDQMRPLTVPCVLDGVLSPAFCPSFRESDVGFTVDLSGPHCHKLTREVLHPAMRLRANDLFRVCSITDPVDPSTIPEQRGLHLSCLREISGRPKYAEHTDEDLLQ</sequence>
<dbReference type="AlphaFoldDB" id="A0A451A327"/>
<dbReference type="EMBL" id="CAADFX010000123">
    <property type="protein sequence ID" value="VFK60434.1"/>
    <property type="molecule type" value="Genomic_DNA"/>
</dbReference>
<name>A0A451A327_9GAMM</name>